<dbReference type="Pfam" id="PF13855">
    <property type="entry name" value="LRR_8"/>
    <property type="match status" value="1"/>
</dbReference>
<gene>
    <name evidence="6" type="ORF">TRIADDRAFT_51513</name>
</gene>
<keyword evidence="1" id="KW-0433">Leucine-rich repeat</keyword>
<dbReference type="InterPro" id="IPR001611">
    <property type="entry name" value="Leu-rich_rpt"/>
</dbReference>
<dbReference type="EMBL" id="DS985241">
    <property type="protein sequence ID" value="EDV28516.1"/>
    <property type="molecule type" value="Genomic_DNA"/>
</dbReference>
<evidence type="ECO:0000256" key="3">
    <source>
        <dbReference type="SAM" id="MobiDB-lite"/>
    </source>
</evidence>
<proteinExistence type="predicted"/>
<evidence type="ECO:0000313" key="7">
    <source>
        <dbReference type="Proteomes" id="UP000009022"/>
    </source>
</evidence>
<dbReference type="RefSeq" id="XP_002107718.1">
    <property type="nucleotide sequence ID" value="XM_002107682.1"/>
</dbReference>
<dbReference type="PROSITE" id="PS51450">
    <property type="entry name" value="LRR"/>
    <property type="match status" value="2"/>
</dbReference>
<dbReference type="InParanoid" id="B3RJL9"/>
<keyword evidence="2" id="KW-0677">Repeat</keyword>
<protein>
    <recommendedName>
        <fullName evidence="8">LRRCT domain-containing protein</fullName>
    </recommendedName>
</protein>
<name>B3RJL9_TRIAD</name>
<feature type="signal peptide" evidence="5">
    <location>
        <begin position="1"/>
        <end position="21"/>
    </location>
</feature>
<dbReference type="Gene3D" id="3.80.10.10">
    <property type="entry name" value="Ribonuclease Inhibitor"/>
    <property type="match status" value="2"/>
</dbReference>
<evidence type="ECO:0000256" key="1">
    <source>
        <dbReference type="ARBA" id="ARBA00022614"/>
    </source>
</evidence>
<feature type="transmembrane region" description="Helical" evidence="4">
    <location>
        <begin position="895"/>
        <end position="918"/>
    </location>
</feature>
<feature type="compositionally biased region" description="Polar residues" evidence="3">
    <location>
        <begin position="824"/>
        <end position="838"/>
    </location>
</feature>
<dbReference type="Proteomes" id="UP000009022">
    <property type="component" value="Unassembled WGS sequence"/>
</dbReference>
<feature type="region of interest" description="Disordered" evidence="3">
    <location>
        <begin position="824"/>
        <end position="854"/>
    </location>
</feature>
<evidence type="ECO:0000256" key="4">
    <source>
        <dbReference type="SAM" id="Phobius"/>
    </source>
</evidence>
<organism evidence="6 7">
    <name type="scientific">Trichoplax adhaerens</name>
    <name type="common">Trichoplax reptans</name>
    <dbReference type="NCBI Taxonomy" id="10228"/>
    <lineage>
        <taxon>Eukaryota</taxon>
        <taxon>Metazoa</taxon>
        <taxon>Placozoa</taxon>
        <taxon>Uniplacotomia</taxon>
        <taxon>Trichoplacea</taxon>
        <taxon>Trichoplacidae</taxon>
        <taxon>Trichoplax</taxon>
    </lineage>
</organism>
<dbReference type="OrthoDB" id="1055097at2759"/>
<dbReference type="GeneID" id="6749739"/>
<keyword evidence="4" id="KW-0812">Transmembrane</keyword>
<feature type="chain" id="PRO_5002796703" description="LRRCT domain-containing protein" evidence="5">
    <location>
        <begin position="22"/>
        <end position="950"/>
    </location>
</feature>
<keyword evidence="7" id="KW-1185">Reference proteome</keyword>
<dbReference type="InterPro" id="IPR032675">
    <property type="entry name" value="LRR_dom_sf"/>
</dbReference>
<dbReference type="SUPFAM" id="SSF52058">
    <property type="entry name" value="L domain-like"/>
    <property type="match status" value="1"/>
</dbReference>
<dbReference type="PANTHER" id="PTHR24366">
    <property type="entry name" value="IG(IMMUNOGLOBULIN) AND LRR(LEUCINE RICH REPEAT) DOMAINS"/>
    <property type="match status" value="1"/>
</dbReference>
<dbReference type="CTD" id="6749739"/>
<dbReference type="PANTHER" id="PTHR24366:SF96">
    <property type="entry name" value="LEUCINE RICH REPEAT CONTAINING 53"/>
    <property type="match status" value="1"/>
</dbReference>
<evidence type="ECO:0000256" key="5">
    <source>
        <dbReference type="SAM" id="SignalP"/>
    </source>
</evidence>
<dbReference type="InterPro" id="IPR003591">
    <property type="entry name" value="Leu-rich_rpt_typical-subtyp"/>
</dbReference>
<dbReference type="KEGG" id="tad:TRIADDRAFT_51513"/>
<accession>B3RJL9</accession>
<dbReference type="AlphaFoldDB" id="B3RJL9"/>
<evidence type="ECO:0008006" key="8">
    <source>
        <dbReference type="Google" id="ProtNLM"/>
    </source>
</evidence>
<keyword evidence="4" id="KW-0472">Membrane</keyword>
<keyword evidence="5" id="KW-0732">Signal</keyword>
<reference evidence="6 7" key="1">
    <citation type="journal article" date="2008" name="Nature">
        <title>The Trichoplax genome and the nature of placozoans.</title>
        <authorList>
            <person name="Srivastava M."/>
            <person name="Begovic E."/>
            <person name="Chapman J."/>
            <person name="Putnam N.H."/>
            <person name="Hellsten U."/>
            <person name="Kawashima T."/>
            <person name="Kuo A."/>
            <person name="Mitros T."/>
            <person name="Salamov A."/>
            <person name="Carpenter M.L."/>
            <person name="Signorovitch A.Y."/>
            <person name="Moreno M.A."/>
            <person name="Kamm K."/>
            <person name="Grimwood J."/>
            <person name="Schmutz J."/>
            <person name="Shapiro H."/>
            <person name="Grigoriev I.V."/>
            <person name="Buss L.W."/>
            <person name="Schierwater B."/>
            <person name="Dellaporta S.L."/>
            <person name="Rokhsar D.S."/>
        </authorList>
    </citation>
    <scope>NUCLEOTIDE SEQUENCE [LARGE SCALE GENOMIC DNA]</scope>
    <source>
        <strain evidence="6 7">Grell-BS-1999</strain>
    </source>
</reference>
<dbReference type="HOGENOM" id="CLU_310005_0_0_1"/>
<dbReference type="PhylomeDB" id="B3RJL9"/>
<evidence type="ECO:0000256" key="2">
    <source>
        <dbReference type="ARBA" id="ARBA00022737"/>
    </source>
</evidence>
<dbReference type="SMART" id="SM00369">
    <property type="entry name" value="LRR_TYP"/>
    <property type="match status" value="4"/>
</dbReference>
<evidence type="ECO:0000313" key="6">
    <source>
        <dbReference type="EMBL" id="EDV28516.1"/>
    </source>
</evidence>
<sequence>MVCCYSFVLIFLMLSIGQSTAVPMNSSFHAKTKFSLSENVQCCCHETVAFCDLHLKDNLVITNKCFSYVTTLTLNEPAVGTIKKFHANFTRNMQHLIINGGRVDLAEFNVFINSSLMMLTLNQTTIDGQEHPLPAIETIKIYQTNLNRLPFFHPSFNPRKRSLGKYVGSLLLDNNQIKNTDVDIMSAGVYAHLERLSLRGNQISSLVNFEILNFMQGLKWLDLSNNSISTVDKMTLAPLIQLHYLSLKDQRITGPFQFQADLLDSLLTQINHRWQLRIELPQYVYCNCTTSWIQSWIFNSNPDYFVANYDQIACFNKVLPGNSQRAINRVDFSRCLCRQHDCHDPMSYCHYYTINGGFAADWQCGKGYATYFDGSDLRKRCYPFKTASCRHSGTELSCSGNGYDNVLRRENLGDAATIYRKVFDNNNVFLSTLHLFGFNFANQSDLIATMALIHSHYFTLSVSKIVIEDCILPQLDVFPFLNPLYSAPITELVIRNSHLQSITLPHPRLVPNLQKLYLEYNNLSAFPMPPAPYGNLTLLMLKNNAIQDIPSDFNNMYSRLSKVDLTYNSIQQIPTHLLDKWRRSRYTYVDLSYNNIKILPTSLAEVIVTRSARMYFADLLDYIVVPIRLRGNLIPFDALIAFTSKLLMDNGNCMPRTGQFSSNQSHVMFYQQHFFDTYLPCNCHFALQLKPLWIKCLNLTHRCSNQGIQPGQPLDSLLHHRCKCSKERDVCVPFGICHESSTELASSCVLDFRARRSSVLSQGTIGDLLCYNISVIVSPSTLPSIIAPPSKSLSTSTSFTSIVTSSSIDDIQLTQTETVKNDYDSSVTNISSSPSKAPSNHIIIPPDSKKPEPTPSIAITTMPSLNRSTNNSEFQTNPITPTLIANAFGGGDEKVAYGVAGALACVVIIAVVIAYAIYKNKWGLGKYNCFAKSDISQKALVNNEVLNPLK</sequence>
<keyword evidence="4" id="KW-1133">Transmembrane helix</keyword>